<feature type="region of interest" description="Disordered" evidence="1">
    <location>
        <begin position="1"/>
        <end position="277"/>
    </location>
</feature>
<evidence type="ECO:0000313" key="3">
    <source>
        <dbReference type="EMBL" id="MFC6295046.1"/>
    </source>
</evidence>
<sequence>MTKKNKKTSLGKRLWHAITEPIPDDNDETENDERIPLAYDLKTSAAPTEVDSAASEAAATQPAGEGDIQAPEEATSAASQAASAQSTHSQPTTRAEAKAARQAAAVAKSAQSTAATSQKAEKRPESATSAVASETATKPKLTKRQKTSQAAKPQSAAMSQTSATARPTSVAQAASVTSKADQPVISVSATERDLEDETPELPLSREELYGDQQPNGGSAAPQRAHETDNVDALSRVARHGEVQDNLESDENRDNPHLKKKTKGPVRPHQKQKPQRRNGKLTAIGVGLLVIAALGAMFMFKHAKTTEANAKAAAESAVTAIYTSSAQRDIWANVSDSELAQLQTAVDGMKQSDEKLQLQESHDYAAKMLKVRSRYQALYNSDKLIKASVTVADVTSAQASLTNSSLRTSKVYFTNRYTQKFTEISKTVKSVRKYDAEYQAFYTKKHTLKSTVSTLELDAVIKKLKPYRQKSALARTDYEKLTAERKVLAKQEQSAATSAANVVSSSSSVQASSSSVESSSSSAAYSSATSSATTGTETDTSSAASSSTYGGGTSESSSSTYGAGNTTTGNGTGTGGTTASTTTTN</sequence>
<keyword evidence="2" id="KW-0812">Transmembrane</keyword>
<evidence type="ECO:0000256" key="1">
    <source>
        <dbReference type="SAM" id="MobiDB-lite"/>
    </source>
</evidence>
<feature type="compositionally biased region" description="Basic residues" evidence="1">
    <location>
        <begin position="1"/>
        <end position="15"/>
    </location>
</feature>
<keyword evidence="2" id="KW-0472">Membrane</keyword>
<accession>A0ABW1UJ31</accession>
<keyword evidence="4" id="KW-1185">Reference proteome</keyword>
<organism evidence="3 4">
    <name type="scientific">Lactiplantibacillus daoliensis</name>
    <dbReference type="NCBI Taxonomy" id="2559916"/>
    <lineage>
        <taxon>Bacteria</taxon>
        <taxon>Bacillati</taxon>
        <taxon>Bacillota</taxon>
        <taxon>Bacilli</taxon>
        <taxon>Lactobacillales</taxon>
        <taxon>Lactobacillaceae</taxon>
        <taxon>Lactiplantibacillus</taxon>
    </lineage>
</organism>
<gene>
    <name evidence="3" type="ORF">ACFQH1_07500</name>
</gene>
<comment type="caution">
    <text evidence="3">The sequence shown here is derived from an EMBL/GenBank/DDBJ whole genome shotgun (WGS) entry which is preliminary data.</text>
</comment>
<evidence type="ECO:0000313" key="4">
    <source>
        <dbReference type="Proteomes" id="UP001596227"/>
    </source>
</evidence>
<feature type="compositionally biased region" description="Low complexity" evidence="1">
    <location>
        <begin position="126"/>
        <end position="136"/>
    </location>
</feature>
<name>A0ABW1UJ31_9LACO</name>
<dbReference type="RefSeq" id="WP_137606770.1">
    <property type="nucleotide sequence ID" value="NZ_BJDH01000002.1"/>
</dbReference>
<keyword evidence="2" id="KW-1133">Transmembrane helix</keyword>
<feature type="compositionally biased region" description="Low complexity" evidence="1">
    <location>
        <begin position="154"/>
        <end position="165"/>
    </location>
</feature>
<reference evidence="4" key="1">
    <citation type="journal article" date="2019" name="Int. J. Syst. Evol. Microbiol.">
        <title>The Global Catalogue of Microorganisms (GCM) 10K type strain sequencing project: providing services to taxonomists for standard genome sequencing and annotation.</title>
        <authorList>
            <consortium name="The Broad Institute Genomics Platform"/>
            <consortium name="The Broad Institute Genome Sequencing Center for Infectious Disease"/>
            <person name="Wu L."/>
            <person name="Ma J."/>
        </authorList>
    </citation>
    <scope>NUCLEOTIDE SEQUENCE [LARGE SCALE GENOMIC DNA]</scope>
    <source>
        <strain evidence="4">CCM 8934</strain>
    </source>
</reference>
<feature type="compositionally biased region" description="Acidic residues" evidence="1">
    <location>
        <begin position="22"/>
        <end position="31"/>
    </location>
</feature>
<proteinExistence type="predicted"/>
<protein>
    <recommendedName>
        <fullName evidence="5">Serine-rich adhesin for platelets</fullName>
    </recommendedName>
</protein>
<feature type="compositionally biased region" description="Low complexity" evidence="1">
    <location>
        <begin position="69"/>
        <end position="118"/>
    </location>
</feature>
<evidence type="ECO:0000256" key="2">
    <source>
        <dbReference type="SAM" id="Phobius"/>
    </source>
</evidence>
<feature type="compositionally biased region" description="Basic residues" evidence="1">
    <location>
        <begin position="257"/>
        <end position="277"/>
    </location>
</feature>
<dbReference type="EMBL" id="JBHSSB010000015">
    <property type="protein sequence ID" value="MFC6295046.1"/>
    <property type="molecule type" value="Genomic_DNA"/>
</dbReference>
<evidence type="ECO:0008006" key="5">
    <source>
        <dbReference type="Google" id="ProtNLM"/>
    </source>
</evidence>
<feature type="region of interest" description="Disordered" evidence="1">
    <location>
        <begin position="512"/>
        <end position="584"/>
    </location>
</feature>
<feature type="transmembrane region" description="Helical" evidence="2">
    <location>
        <begin position="280"/>
        <end position="299"/>
    </location>
</feature>
<feature type="compositionally biased region" description="Low complexity" evidence="1">
    <location>
        <begin position="512"/>
        <end position="568"/>
    </location>
</feature>
<feature type="compositionally biased region" description="Polar residues" evidence="1">
    <location>
        <begin position="166"/>
        <end position="189"/>
    </location>
</feature>
<dbReference type="Proteomes" id="UP001596227">
    <property type="component" value="Unassembled WGS sequence"/>
</dbReference>